<keyword evidence="2" id="KW-0012">Acyltransferase</keyword>
<dbReference type="AlphaFoldDB" id="A0A2A9HIC1"/>
<reference evidence="4 5" key="1">
    <citation type="submission" date="2017-09" db="EMBL/GenBank/DDBJ databases">
        <title>Sequencing the genomes of two abundant thermophiles in Great Basin hot springs: Thermocrinis jamiesonii and novel Chloroflexi Thermoflexus hugenholtzii.</title>
        <authorList>
            <person name="Hedlund B."/>
        </authorList>
    </citation>
    <scope>NUCLEOTIDE SEQUENCE [LARGE SCALE GENOMIC DNA]</scope>
    <source>
        <strain evidence="4 5">G233</strain>
    </source>
</reference>
<dbReference type="PANTHER" id="PTHR43877:SF2">
    <property type="entry name" value="AMINOALKYLPHOSPHONATE N-ACETYLTRANSFERASE-RELATED"/>
    <property type="match status" value="1"/>
</dbReference>
<accession>A0A2A9HIC1</accession>
<evidence type="ECO:0000313" key="5">
    <source>
        <dbReference type="Proteomes" id="UP000223071"/>
    </source>
</evidence>
<dbReference type="PANTHER" id="PTHR43877">
    <property type="entry name" value="AMINOALKYLPHOSPHONATE N-ACETYLTRANSFERASE-RELATED-RELATED"/>
    <property type="match status" value="1"/>
</dbReference>
<dbReference type="EMBL" id="PDJQ01000001">
    <property type="protein sequence ID" value="PFG74765.1"/>
    <property type="molecule type" value="Genomic_DNA"/>
</dbReference>
<evidence type="ECO:0000256" key="2">
    <source>
        <dbReference type="ARBA" id="ARBA00023315"/>
    </source>
</evidence>
<evidence type="ECO:0000313" key="4">
    <source>
        <dbReference type="EMBL" id="PFG74765.1"/>
    </source>
</evidence>
<dbReference type="InterPro" id="IPR000182">
    <property type="entry name" value="GNAT_dom"/>
</dbReference>
<dbReference type="Proteomes" id="UP000223071">
    <property type="component" value="Unassembled WGS sequence"/>
</dbReference>
<dbReference type="GO" id="GO:0016747">
    <property type="term" value="F:acyltransferase activity, transferring groups other than amino-acyl groups"/>
    <property type="evidence" value="ECO:0007669"/>
    <property type="project" value="InterPro"/>
</dbReference>
<protein>
    <submittedName>
        <fullName evidence="4">Ribosomal protein S18 acetylase RimI-like enzyme</fullName>
    </submittedName>
</protein>
<keyword evidence="1" id="KW-0808">Transferase</keyword>
<dbReference type="SUPFAM" id="SSF55729">
    <property type="entry name" value="Acyl-CoA N-acyltransferases (Nat)"/>
    <property type="match status" value="1"/>
</dbReference>
<comment type="caution">
    <text evidence="4">The sequence shown here is derived from an EMBL/GenBank/DDBJ whole genome shotgun (WGS) entry which is preliminary data.</text>
</comment>
<evidence type="ECO:0000259" key="3">
    <source>
        <dbReference type="PROSITE" id="PS51186"/>
    </source>
</evidence>
<dbReference type="InterPro" id="IPR016181">
    <property type="entry name" value="Acyl_CoA_acyltransferase"/>
</dbReference>
<evidence type="ECO:0000256" key="1">
    <source>
        <dbReference type="ARBA" id="ARBA00022679"/>
    </source>
</evidence>
<gene>
    <name evidence="4" type="ORF">A9A59_2006</name>
</gene>
<dbReference type="Gene3D" id="3.40.630.30">
    <property type="match status" value="1"/>
</dbReference>
<feature type="domain" description="N-acetyltransferase" evidence="3">
    <location>
        <begin position="10"/>
        <end position="166"/>
    </location>
</feature>
<keyword evidence="4" id="KW-0689">Ribosomal protein</keyword>
<organism evidence="4 5">
    <name type="scientific">Tepidiforma thermophila (strain KCTC 52669 / CGMCC 1.13589 / G233)</name>
    <dbReference type="NCBI Taxonomy" id="2761530"/>
    <lineage>
        <taxon>Bacteria</taxon>
        <taxon>Bacillati</taxon>
        <taxon>Chloroflexota</taxon>
        <taxon>Tepidiformia</taxon>
        <taxon>Tepidiformales</taxon>
        <taxon>Tepidiformaceae</taxon>
        <taxon>Tepidiforma</taxon>
    </lineage>
</organism>
<sequence length="175" mass="19289">MNETGDVSGVSIEEAALCDAVALVRLINLAYRVEDFFKAVDRTSLAEVRACFEREQFLVARDSEDELLGCIRFSAAPPEGHFGMLAVHPDAQGRGIARRLIESVEARCCQAGCRSLTLEVASPRTELLPLYQRFGFRVAGTRPWPDHALHELKQPAHFIVMSKSLTQPPAEGTHG</sequence>
<dbReference type="CDD" id="cd04301">
    <property type="entry name" value="NAT_SF"/>
    <property type="match status" value="1"/>
</dbReference>
<keyword evidence="5" id="KW-1185">Reference proteome</keyword>
<dbReference type="PROSITE" id="PS51186">
    <property type="entry name" value="GNAT"/>
    <property type="match status" value="1"/>
</dbReference>
<proteinExistence type="predicted"/>
<dbReference type="InterPro" id="IPR050832">
    <property type="entry name" value="Bact_Acetyltransf"/>
</dbReference>
<keyword evidence="4" id="KW-0687">Ribonucleoprotein</keyword>
<dbReference type="RefSeq" id="WP_098504124.1">
    <property type="nucleotide sequence ID" value="NZ_PDJQ01000001.1"/>
</dbReference>
<name>A0A2A9HIC1_TEPT2</name>
<dbReference type="GO" id="GO:0005840">
    <property type="term" value="C:ribosome"/>
    <property type="evidence" value="ECO:0007669"/>
    <property type="project" value="UniProtKB-KW"/>
</dbReference>
<dbReference type="Pfam" id="PF00583">
    <property type="entry name" value="Acetyltransf_1"/>
    <property type="match status" value="1"/>
</dbReference>